<keyword evidence="2" id="KW-1185">Reference proteome</keyword>
<reference evidence="1" key="1">
    <citation type="journal article" date="2020" name="bioRxiv">
        <title>Whole genome comparisons of ergot fungi reveals the divergence and evolution of species within the genus Claviceps are the result of varying mechanisms driving genome evolution and host range expansion.</title>
        <authorList>
            <person name="Wyka S.A."/>
            <person name="Mondo S.J."/>
            <person name="Liu M."/>
            <person name="Dettman J."/>
            <person name="Nalam V."/>
            <person name="Broders K.D."/>
        </authorList>
    </citation>
    <scope>NUCLEOTIDE SEQUENCE</scope>
    <source>
        <strain evidence="1">CCC 602</strain>
    </source>
</reference>
<organism evidence="1 2">
    <name type="scientific">Claviceps pusilla</name>
    <dbReference type="NCBI Taxonomy" id="123648"/>
    <lineage>
        <taxon>Eukaryota</taxon>
        <taxon>Fungi</taxon>
        <taxon>Dikarya</taxon>
        <taxon>Ascomycota</taxon>
        <taxon>Pezizomycotina</taxon>
        <taxon>Sordariomycetes</taxon>
        <taxon>Hypocreomycetidae</taxon>
        <taxon>Hypocreales</taxon>
        <taxon>Clavicipitaceae</taxon>
        <taxon>Claviceps</taxon>
    </lineage>
</organism>
<name>A0A9P7NDU1_9HYPO</name>
<sequence length="58" mass="6381">MANQGPQTAVTTNKGLYSAVSNGFLVEIDKYRYKPFNDPREAFPSGCSCPLQQSDPQI</sequence>
<dbReference type="AlphaFoldDB" id="A0A9P7NDU1"/>
<proteinExistence type="predicted"/>
<protein>
    <submittedName>
        <fullName evidence="1">Uncharacterized protein</fullName>
    </submittedName>
</protein>
<evidence type="ECO:0000313" key="1">
    <source>
        <dbReference type="EMBL" id="KAG6014643.1"/>
    </source>
</evidence>
<dbReference type="Proteomes" id="UP000748025">
    <property type="component" value="Unassembled WGS sequence"/>
</dbReference>
<gene>
    <name evidence="1" type="ORF">E4U43_006323</name>
</gene>
<dbReference type="EMBL" id="SRPW01000435">
    <property type="protein sequence ID" value="KAG6014643.1"/>
    <property type="molecule type" value="Genomic_DNA"/>
</dbReference>
<comment type="caution">
    <text evidence="1">The sequence shown here is derived from an EMBL/GenBank/DDBJ whole genome shotgun (WGS) entry which is preliminary data.</text>
</comment>
<evidence type="ECO:0000313" key="2">
    <source>
        <dbReference type="Proteomes" id="UP000748025"/>
    </source>
</evidence>
<accession>A0A9P7NDU1</accession>